<feature type="region of interest" description="Disordered" evidence="1">
    <location>
        <begin position="1"/>
        <end position="84"/>
    </location>
</feature>
<comment type="caution">
    <text evidence="2">The sequence shown here is derived from an EMBL/GenBank/DDBJ whole genome shotgun (WGS) entry which is preliminary data.</text>
</comment>
<dbReference type="AlphaFoldDB" id="A0A4Z2ELP0"/>
<accession>A0A4Z2ELP0</accession>
<dbReference type="Proteomes" id="UP000314294">
    <property type="component" value="Unassembled WGS sequence"/>
</dbReference>
<reference evidence="2 3" key="1">
    <citation type="submission" date="2019-03" db="EMBL/GenBank/DDBJ databases">
        <title>First draft genome of Liparis tanakae, snailfish: a comprehensive survey of snailfish specific genes.</title>
        <authorList>
            <person name="Kim W."/>
            <person name="Song I."/>
            <person name="Jeong J.-H."/>
            <person name="Kim D."/>
            <person name="Kim S."/>
            <person name="Ryu S."/>
            <person name="Song J.Y."/>
            <person name="Lee S.K."/>
        </authorList>
    </citation>
    <scope>NUCLEOTIDE SEQUENCE [LARGE SCALE GENOMIC DNA]</scope>
    <source>
        <tissue evidence="2">Muscle</tissue>
    </source>
</reference>
<organism evidence="2 3">
    <name type="scientific">Liparis tanakae</name>
    <name type="common">Tanaka's snailfish</name>
    <dbReference type="NCBI Taxonomy" id="230148"/>
    <lineage>
        <taxon>Eukaryota</taxon>
        <taxon>Metazoa</taxon>
        <taxon>Chordata</taxon>
        <taxon>Craniata</taxon>
        <taxon>Vertebrata</taxon>
        <taxon>Euteleostomi</taxon>
        <taxon>Actinopterygii</taxon>
        <taxon>Neopterygii</taxon>
        <taxon>Teleostei</taxon>
        <taxon>Neoteleostei</taxon>
        <taxon>Acanthomorphata</taxon>
        <taxon>Eupercaria</taxon>
        <taxon>Perciformes</taxon>
        <taxon>Cottioidei</taxon>
        <taxon>Cottales</taxon>
        <taxon>Liparidae</taxon>
        <taxon>Liparis</taxon>
    </lineage>
</organism>
<feature type="region of interest" description="Disordered" evidence="1">
    <location>
        <begin position="145"/>
        <end position="210"/>
    </location>
</feature>
<protein>
    <submittedName>
        <fullName evidence="2">Uncharacterized protein</fullName>
    </submittedName>
</protein>
<evidence type="ECO:0000256" key="1">
    <source>
        <dbReference type="SAM" id="MobiDB-lite"/>
    </source>
</evidence>
<dbReference type="EMBL" id="SRLO01005752">
    <property type="protein sequence ID" value="TNN29354.1"/>
    <property type="molecule type" value="Genomic_DNA"/>
</dbReference>
<feature type="compositionally biased region" description="Polar residues" evidence="1">
    <location>
        <begin position="38"/>
        <end position="80"/>
    </location>
</feature>
<evidence type="ECO:0000313" key="3">
    <source>
        <dbReference type="Proteomes" id="UP000314294"/>
    </source>
</evidence>
<keyword evidence="3" id="KW-1185">Reference proteome</keyword>
<name>A0A4Z2ELP0_9TELE</name>
<gene>
    <name evidence="2" type="ORF">EYF80_060496</name>
</gene>
<feature type="compositionally biased region" description="Basic and acidic residues" evidence="1">
    <location>
        <begin position="159"/>
        <end position="173"/>
    </location>
</feature>
<sequence length="291" mass="30375">MCGASPELALRPQRGGPGVPDEPPITTCNDSRSPHCSAAQQGAPSTSAQQGAPSTSAQQGAPSTSAQQGAPSTSAQQGAPSETGPIRTVKSIYLLDVDAVQGLDLLGGGGGFGFVVSVTLKDRRHSAPGPGLGDQVSGTRSYQLSKRGRGAPADGALVGRHDDAALPVEDKHGVTLLQATRRREGGLSGPPQDRPRSPTGQDTHPHDRLRTFQPHRSCTTLGYMVDSLEVLVTMGTVERHRPTAPPLTVWLDPQATSRTTTLGTGITCPSLDFSMKMATRRAMSSQSNSMR</sequence>
<evidence type="ECO:0000313" key="2">
    <source>
        <dbReference type="EMBL" id="TNN29354.1"/>
    </source>
</evidence>
<proteinExistence type="predicted"/>